<name>A0AAD9L297_RIDPI</name>
<feature type="region of interest" description="Disordered" evidence="1">
    <location>
        <begin position="183"/>
        <end position="209"/>
    </location>
</feature>
<organism evidence="2 3">
    <name type="scientific">Ridgeia piscesae</name>
    <name type="common">Tubeworm</name>
    <dbReference type="NCBI Taxonomy" id="27915"/>
    <lineage>
        <taxon>Eukaryota</taxon>
        <taxon>Metazoa</taxon>
        <taxon>Spiralia</taxon>
        <taxon>Lophotrochozoa</taxon>
        <taxon>Annelida</taxon>
        <taxon>Polychaeta</taxon>
        <taxon>Sedentaria</taxon>
        <taxon>Canalipalpata</taxon>
        <taxon>Sabellida</taxon>
        <taxon>Siboglinidae</taxon>
        <taxon>Ridgeia</taxon>
    </lineage>
</organism>
<gene>
    <name evidence="2" type="ORF">NP493_383g01010</name>
</gene>
<dbReference type="EMBL" id="JAODUO010000383">
    <property type="protein sequence ID" value="KAK2181739.1"/>
    <property type="molecule type" value="Genomic_DNA"/>
</dbReference>
<comment type="caution">
    <text evidence="2">The sequence shown here is derived from an EMBL/GenBank/DDBJ whole genome shotgun (WGS) entry which is preliminary data.</text>
</comment>
<dbReference type="AlphaFoldDB" id="A0AAD9L297"/>
<sequence length="209" mass="23524">MTGSSYAAHALRVHGVANYSLDARLVEDEDEIYLRVWRPPGDDSDIADRLRKNTYSWGAKNVPLQTPARPSSSVVPIIANPVPAFQQVPEEKVDEIVTRLTTSMTAAVKGRYAPETDDELTLPQKHQSKLGYQQVSERKVDEIVDRLTKSMTVAVRARYAQPPDDLQMLMRQKKPAKICHGILRSSRHAPPDDKAVRFRETPESEHIAE</sequence>
<evidence type="ECO:0000256" key="1">
    <source>
        <dbReference type="SAM" id="MobiDB-lite"/>
    </source>
</evidence>
<proteinExistence type="predicted"/>
<dbReference type="Proteomes" id="UP001209878">
    <property type="component" value="Unassembled WGS sequence"/>
</dbReference>
<feature type="compositionally biased region" description="Basic and acidic residues" evidence="1">
    <location>
        <begin position="189"/>
        <end position="209"/>
    </location>
</feature>
<accession>A0AAD9L297</accession>
<evidence type="ECO:0000313" key="3">
    <source>
        <dbReference type="Proteomes" id="UP001209878"/>
    </source>
</evidence>
<reference evidence="2" key="1">
    <citation type="journal article" date="2023" name="Mol. Biol. Evol.">
        <title>Third-Generation Sequencing Reveals the Adaptive Role of the Epigenome in Three Deep-Sea Polychaetes.</title>
        <authorList>
            <person name="Perez M."/>
            <person name="Aroh O."/>
            <person name="Sun Y."/>
            <person name="Lan Y."/>
            <person name="Juniper S.K."/>
            <person name="Young C.R."/>
            <person name="Angers B."/>
            <person name="Qian P.Y."/>
        </authorList>
    </citation>
    <scope>NUCLEOTIDE SEQUENCE</scope>
    <source>
        <strain evidence="2">R07B-5</strain>
    </source>
</reference>
<evidence type="ECO:0000313" key="2">
    <source>
        <dbReference type="EMBL" id="KAK2181739.1"/>
    </source>
</evidence>
<keyword evidence="3" id="KW-1185">Reference proteome</keyword>
<protein>
    <submittedName>
        <fullName evidence="2">Uncharacterized protein</fullName>
    </submittedName>
</protein>